<feature type="chain" id="PRO_5024818605" evidence="1">
    <location>
        <begin position="31"/>
        <end position="645"/>
    </location>
</feature>
<accession>A0A660L969</accession>
<dbReference type="OrthoDB" id="4328722at2"/>
<sequence length="645" mass="67125">MSQERRSRWTRTAALLSVGLWMLGGAPALAKTTVGATYGQVGARSLSAYTLVDGAPRKAYAVLETKRFSRRRTGVARSTTRRLARSGRTTLTIGAPRGTKRITARVRVITRTKRNNGRVRTRTVGTGRWTTIELTRTGRTAKVGAVKPKDVVAVTAPTAAAPGSIQLTGASSRVRPGEVIALGITPAAPDGLLAQVTQVTPSGNGTVASLVPARLSDVVPAGAFDVDIPVEQVASISGKTTSEKTPRALQCTSSRSATAAALAELSAGVKLSAKWTGGSMFPPRLPQLQAGVTGTVEARLEGELSLNGEAKCTLAPQTLFPAPVRLATFTVQVGPVPIPVVIDGQVTLTGSAEATGSLSTSVKARASAAASVTYDRGKLTPGKTFERSFTHQPPAVNGTGSAQVTLSPAIGVRLAGAAGPEIDLSGGLKLTGNLAAPAGQPWWTLTAPVSLGAKFKFALWGIEVDSPRYELWGEEFPVASADPATGAPGSSIAGGGPAPEPLPPGVRTRLTWDSDTDVDLHTWNQTGDHAYFRDLEAIPGGYLDRDVIPGYGPETFFETDPAKGNQFTFGVCQYSGKNANVIVDVRDPDGQTRRYTVTLRGRKAAALLTTSPVGIAPYIDPDGDWCNGDGGDPTQLGQVTTGSFG</sequence>
<dbReference type="AlphaFoldDB" id="A0A660L969"/>
<evidence type="ECO:0000313" key="3">
    <source>
        <dbReference type="Proteomes" id="UP000278962"/>
    </source>
</evidence>
<gene>
    <name evidence="2" type="ORF">C8N24_0741</name>
</gene>
<feature type="signal peptide" evidence="1">
    <location>
        <begin position="1"/>
        <end position="30"/>
    </location>
</feature>
<reference evidence="2 3" key="1">
    <citation type="submission" date="2018-10" db="EMBL/GenBank/DDBJ databases">
        <title>Genomic Encyclopedia of Archaeal and Bacterial Type Strains, Phase II (KMG-II): from individual species to whole genera.</title>
        <authorList>
            <person name="Goeker M."/>
        </authorList>
    </citation>
    <scope>NUCLEOTIDE SEQUENCE [LARGE SCALE GENOMIC DNA]</scope>
    <source>
        <strain evidence="2 3">DSM 14954</strain>
    </source>
</reference>
<organism evidence="2 3">
    <name type="scientific">Solirubrobacter pauli</name>
    <dbReference type="NCBI Taxonomy" id="166793"/>
    <lineage>
        <taxon>Bacteria</taxon>
        <taxon>Bacillati</taxon>
        <taxon>Actinomycetota</taxon>
        <taxon>Thermoleophilia</taxon>
        <taxon>Solirubrobacterales</taxon>
        <taxon>Solirubrobacteraceae</taxon>
        <taxon>Solirubrobacter</taxon>
    </lineage>
</organism>
<comment type="caution">
    <text evidence="2">The sequence shown here is derived from an EMBL/GenBank/DDBJ whole genome shotgun (WGS) entry which is preliminary data.</text>
</comment>
<name>A0A660L969_9ACTN</name>
<dbReference type="Proteomes" id="UP000278962">
    <property type="component" value="Unassembled WGS sequence"/>
</dbReference>
<evidence type="ECO:0000313" key="2">
    <source>
        <dbReference type="EMBL" id="RKQ90926.1"/>
    </source>
</evidence>
<protein>
    <submittedName>
        <fullName evidence="2">Uncharacterized protein</fullName>
    </submittedName>
</protein>
<dbReference type="EMBL" id="RBIL01000001">
    <property type="protein sequence ID" value="RKQ90926.1"/>
    <property type="molecule type" value="Genomic_DNA"/>
</dbReference>
<evidence type="ECO:0000256" key="1">
    <source>
        <dbReference type="SAM" id="SignalP"/>
    </source>
</evidence>
<keyword evidence="3" id="KW-1185">Reference proteome</keyword>
<keyword evidence="1" id="KW-0732">Signal</keyword>
<proteinExistence type="predicted"/>
<dbReference type="RefSeq" id="WP_147447622.1">
    <property type="nucleotide sequence ID" value="NZ_RBIL01000001.1"/>
</dbReference>